<feature type="domain" description="GFO/IDH/MocA-like oxidoreductase" evidence="2">
    <location>
        <begin position="167"/>
        <end position="296"/>
    </location>
</feature>
<dbReference type="EMBL" id="UINC01000355">
    <property type="protein sequence ID" value="SUZ53893.1"/>
    <property type="molecule type" value="Genomic_DNA"/>
</dbReference>
<name>A0A381NK42_9ZZZZ</name>
<dbReference type="InterPro" id="IPR055170">
    <property type="entry name" value="GFO_IDH_MocA-like_dom"/>
</dbReference>
<dbReference type="SUPFAM" id="SSF55347">
    <property type="entry name" value="Glyceraldehyde-3-phosphate dehydrogenase-like, C-terminal domain"/>
    <property type="match status" value="1"/>
</dbReference>
<reference evidence="3" key="1">
    <citation type="submission" date="2018-05" db="EMBL/GenBank/DDBJ databases">
        <authorList>
            <person name="Lanie J.A."/>
            <person name="Ng W.-L."/>
            <person name="Kazmierczak K.M."/>
            <person name="Andrzejewski T.M."/>
            <person name="Davidsen T.M."/>
            <person name="Wayne K.J."/>
            <person name="Tettelin H."/>
            <person name="Glass J.I."/>
            <person name="Rusch D."/>
            <person name="Podicherti R."/>
            <person name="Tsui H.-C.T."/>
            <person name="Winkler M.E."/>
        </authorList>
    </citation>
    <scope>NUCLEOTIDE SEQUENCE</scope>
</reference>
<dbReference type="AlphaFoldDB" id="A0A381NK42"/>
<dbReference type="Gene3D" id="3.40.50.720">
    <property type="entry name" value="NAD(P)-binding Rossmann-like Domain"/>
    <property type="match status" value="1"/>
</dbReference>
<dbReference type="InterPro" id="IPR000683">
    <property type="entry name" value="Gfo/Idh/MocA-like_OxRdtase_N"/>
</dbReference>
<dbReference type="GO" id="GO:0000166">
    <property type="term" value="F:nucleotide binding"/>
    <property type="evidence" value="ECO:0007669"/>
    <property type="project" value="InterPro"/>
</dbReference>
<evidence type="ECO:0000259" key="2">
    <source>
        <dbReference type="Pfam" id="PF22725"/>
    </source>
</evidence>
<sequence length="399" mass="44960">MNRRNFIRNSGKIAAAISVPLVNNFSLSNNLNFNNTINIGIIGTGDRGGGLIPFINQIENLNVVACCDILPFRLENGIKKSPKNTIAYKNYKKLLENKDIDAVLIATPFSTHYQIASDAIDAGKHVYCEKTMVRGIYDNLNLVKKVKKSNIIFQTGHQYHSSRLYSHVVDMINSNEIGKVSYFECQWNRNGNWRRPVSDPSLERLINWRMYKEYSGGLVAELCSHQIDFVNWVLNDNPSKIMGSGGIDYWKDGRETFDNVHLIFEYPNGVKAKFTSLTSNALGNYQIKIHGDKGSILLDYQTAWIYPEANSLKELGNVDGVSGATAKPWVEGKGIPIDYKHLDPSKQALVDFRDSILNNQLPESNVYSGSSTAIAVDLALKAVHNERITYWRPYYNINP</sequence>
<protein>
    <recommendedName>
        <fullName evidence="4">Gfo/Idh/MocA-like oxidoreductase N-terminal domain-containing protein</fullName>
    </recommendedName>
</protein>
<evidence type="ECO:0000259" key="1">
    <source>
        <dbReference type="Pfam" id="PF01408"/>
    </source>
</evidence>
<organism evidence="3">
    <name type="scientific">marine metagenome</name>
    <dbReference type="NCBI Taxonomy" id="408172"/>
    <lineage>
        <taxon>unclassified sequences</taxon>
        <taxon>metagenomes</taxon>
        <taxon>ecological metagenomes</taxon>
    </lineage>
</organism>
<dbReference type="PANTHER" id="PTHR43818">
    <property type="entry name" value="BCDNA.GH03377"/>
    <property type="match status" value="1"/>
</dbReference>
<dbReference type="Gene3D" id="3.30.360.10">
    <property type="entry name" value="Dihydrodipicolinate Reductase, domain 2"/>
    <property type="match status" value="1"/>
</dbReference>
<dbReference type="Pfam" id="PF01408">
    <property type="entry name" value="GFO_IDH_MocA"/>
    <property type="match status" value="1"/>
</dbReference>
<dbReference type="SUPFAM" id="SSF51735">
    <property type="entry name" value="NAD(P)-binding Rossmann-fold domains"/>
    <property type="match status" value="1"/>
</dbReference>
<dbReference type="Pfam" id="PF22725">
    <property type="entry name" value="GFO_IDH_MocA_C3"/>
    <property type="match status" value="1"/>
</dbReference>
<evidence type="ECO:0000313" key="3">
    <source>
        <dbReference type="EMBL" id="SUZ53893.1"/>
    </source>
</evidence>
<evidence type="ECO:0008006" key="4">
    <source>
        <dbReference type="Google" id="ProtNLM"/>
    </source>
</evidence>
<dbReference type="InterPro" id="IPR050463">
    <property type="entry name" value="Gfo/Idh/MocA_oxidrdct_glycsds"/>
</dbReference>
<gene>
    <name evidence="3" type="ORF">METZ01_LOCUS6747</name>
</gene>
<feature type="domain" description="Gfo/Idh/MocA-like oxidoreductase N-terminal" evidence="1">
    <location>
        <begin position="37"/>
        <end position="157"/>
    </location>
</feature>
<proteinExistence type="predicted"/>
<accession>A0A381NK42</accession>
<dbReference type="PANTHER" id="PTHR43818:SF12">
    <property type="entry name" value="NADH-DEPENDENT DEHYDROGENASE-RELATED"/>
    <property type="match status" value="1"/>
</dbReference>
<dbReference type="InterPro" id="IPR036291">
    <property type="entry name" value="NAD(P)-bd_dom_sf"/>
</dbReference>